<dbReference type="PANTHER" id="PTHR22619">
    <property type="entry name" value="ZINC FINGER SWIM DOMAIN CONTAINING PROTEIN 4, 5, 6"/>
    <property type="match status" value="1"/>
</dbReference>
<evidence type="ECO:0000256" key="1">
    <source>
        <dbReference type="ARBA" id="ARBA00022723"/>
    </source>
</evidence>
<dbReference type="OrthoDB" id="10013584at2759"/>
<reference evidence="7" key="1">
    <citation type="submission" date="2015-02" db="EMBL/GenBank/DDBJ databases">
        <title>Genome sequencing for Strongylocentrotus purpuratus.</title>
        <authorList>
            <person name="Murali S."/>
            <person name="Liu Y."/>
            <person name="Vee V."/>
            <person name="English A."/>
            <person name="Wang M."/>
            <person name="Skinner E."/>
            <person name="Han Y."/>
            <person name="Muzny D.M."/>
            <person name="Worley K.C."/>
            <person name="Gibbs R.A."/>
        </authorList>
    </citation>
    <scope>NUCLEOTIDE SEQUENCE</scope>
</reference>
<keyword evidence="7" id="KW-1185">Reference proteome</keyword>
<dbReference type="GO" id="GO:0008270">
    <property type="term" value="F:zinc ion binding"/>
    <property type="evidence" value="ECO:0007669"/>
    <property type="project" value="UniProtKB-KW"/>
</dbReference>
<dbReference type="GeneID" id="584142"/>
<feature type="domain" description="ZSWIM4-8 C-terminal" evidence="5">
    <location>
        <begin position="778"/>
        <end position="956"/>
    </location>
</feature>
<keyword evidence="2" id="KW-0863">Zinc-finger</keyword>
<evidence type="ECO:0000259" key="5">
    <source>
        <dbReference type="Pfam" id="PF21055"/>
    </source>
</evidence>
<dbReference type="GO" id="GO:0031462">
    <property type="term" value="C:Cul2-RING ubiquitin ligase complex"/>
    <property type="evidence" value="ECO:0000318"/>
    <property type="project" value="GO_Central"/>
</dbReference>
<feature type="region of interest" description="Disordered" evidence="4">
    <location>
        <begin position="400"/>
        <end position="420"/>
    </location>
</feature>
<feature type="compositionally biased region" description="Low complexity" evidence="4">
    <location>
        <begin position="400"/>
        <end position="418"/>
    </location>
</feature>
<dbReference type="AlphaFoldDB" id="A0A7M7HF82"/>
<dbReference type="OMA" id="HCKSLEY"/>
<dbReference type="EnsemblMetazoa" id="XM_011664846">
    <property type="protein sequence ID" value="XP_011663148"/>
    <property type="gene ID" value="LOC584142"/>
</dbReference>
<evidence type="ECO:0000313" key="6">
    <source>
        <dbReference type="EnsemblMetazoa" id="XP_011663148"/>
    </source>
</evidence>
<keyword evidence="1" id="KW-0479">Metal-binding</keyword>
<dbReference type="Pfam" id="PF21055">
    <property type="entry name" value="ZSWIM4-8_C"/>
    <property type="match status" value="1"/>
</dbReference>
<dbReference type="RefSeq" id="XP_011663148.1">
    <property type="nucleotide sequence ID" value="XM_011664846.2"/>
</dbReference>
<proteinExistence type="predicted"/>
<name>A0A7M7HF82_STRPU</name>
<reference evidence="6" key="2">
    <citation type="submission" date="2021-01" db="UniProtKB">
        <authorList>
            <consortium name="EnsemblMetazoa"/>
        </authorList>
    </citation>
    <scope>IDENTIFICATION</scope>
</reference>
<dbReference type="KEGG" id="spu:584142"/>
<organism evidence="6 7">
    <name type="scientific">Strongylocentrotus purpuratus</name>
    <name type="common">Purple sea urchin</name>
    <dbReference type="NCBI Taxonomy" id="7668"/>
    <lineage>
        <taxon>Eukaryota</taxon>
        <taxon>Metazoa</taxon>
        <taxon>Echinodermata</taxon>
        <taxon>Eleutherozoa</taxon>
        <taxon>Echinozoa</taxon>
        <taxon>Echinoidea</taxon>
        <taxon>Euechinoidea</taxon>
        <taxon>Echinacea</taxon>
        <taxon>Camarodonta</taxon>
        <taxon>Echinidea</taxon>
        <taxon>Strongylocentrotidae</taxon>
        <taxon>Strongylocentrotus</taxon>
    </lineage>
</organism>
<dbReference type="PANTHER" id="PTHR22619:SF0">
    <property type="entry name" value="ZINC FINGER SWIM DOMAIN-CONTAINING PROTEIN 6-LIKE PROTEIN"/>
    <property type="match status" value="1"/>
</dbReference>
<evidence type="ECO:0000256" key="2">
    <source>
        <dbReference type="ARBA" id="ARBA00022771"/>
    </source>
</evidence>
<evidence type="ECO:0000256" key="4">
    <source>
        <dbReference type="SAM" id="MobiDB-lite"/>
    </source>
</evidence>
<evidence type="ECO:0000256" key="3">
    <source>
        <dbReference type="ARBA" id="ARBA00022833"/>
    </source>
</evidence>
<keyword evidence="3" id="KW-0862">Zinc</keyword>
<protein>
    <recommendedName>
        <fullName evidence="5">ZSWIM4-8 C-terminal domain-containing protein</fullName>
    </recommendedName>
</protein>
<dbReference type="InParanoid" id="A0A7M7HF82"/>
<dbReference type="FunCoup" id="A0A7M7HF82">
    <property type="interactions" value="410"/>
</dbReference>
<dbReference type="Proteomes" id="UP000007110">
    <property type="component" value="Unassembled WGS sequence"/>
</dbReference>
<evidence type="ECO:0000313" key="7">
    <source>
        <dbReference type="Proteomes" id="UP000007110"/>
    </source>
</evidence>
<accession>A0A7M7HF82</accession>
<sequence>MDREQLQKFAQYLIAAHHTNVLPTAQKLADEILQSKSEINQLAGAPDPTAGASIDDDSCWHLDEEQVQEQVKLYLQQGSYYDSGKQLNSLFAKVREMLRVRDSNGARMLTLITEQFMVDPRLQLWRQQGTPMTDKHRQLWDQLGLLWMVVVMNPGYSKRDKELWRVRLRQWSSNDLCPLEDADARSNIPNPGPGAINNVAGPSANGDRPRTIFTRAIEACDLQWCDNHLQNVLNKDYFMCVHHIKDMDYGLFNQSAFPLWSEHLPTACARVDALRSHGYPKEALRLAVSIVRYLKKVQQDHLKQAKHSARKSKRKCSQSSMTASEVFYGSGGGSSNIARDASEAWIGHPLDPIGCLLDTLLEASSANPEGLDGGDGGVAIFAARTSVRFKLQDCMSNCPSTSGSSSNQSSSSSASHANNKYRHVRVTGSNDPLESYLTLAYEVAVIGLGQQRVMPMGLYAQDKACRAEEELITRHSEILMDHNLVQVLQQQANTLMEAGTASGLGSTVRPESFPMHTFGRYLFQTLLPYNEDLAYKVGLRAMRLPILEEGTSGSGGLTASSMNAVLMGRYPRWFVLGHIESQQCELASCMITAAKDDPRRLRNVLEAAQRHIHSASQLFKLAQDAFKVATPVDGPTHYTLLKATFDLGLHIMRMTLANMNWRRRDMVHWMVRCATEIGMGALITIMQSWYTLFSPTEATTMVATTVMSPTTAVRLNLNFREQEELARCARSVALQCAAKDPPSCALCALTLCEKDTVAFKAAYQIVVDAAAGAMNSQQLFTIARYMEHRGYASLAYDLAVLAMRNLSLGYNQDTHPAINDVYWACALSHSLGKEQLTNMIPLVVKSVQCASVLADVLHRCTLTAPGVGCPPDVKRRCIKLLPYDKDPMRQLLDAAIAAYINTAHSRLTHISPRHYGDFIEFLGKARETFYLAPDGHMRFTKLIDDLKIMYRGKKKLMHLVRERFG</sequence>
<dbReference type="InterPro" id="IPR048370">
    <property type="entry name" value="ZSWIM4-8_C"/>
</dbReference>